<feature type="domain" description="DUF3859" evidence="2">
    <location>
        <begin position="70"/>
        <end position="205"/>
    </location>
</feature>
<keyword evidence="1" id="KW-1133">Transmembrane helix</keyword>
<organism evidence="3 4">
    <name type="scientific">endosymbiont of Galathealinum brachiosum</name>
    <dbReference type="NCBI Taxonomy" id="2200906"/>
    <lineage>
        <taxon>Bacteria</taxon>
        <taxon>Pseudomonadati</taxon>
        <taxon>Pseudomonadota</taxon>
        <taxon>Gammaproteobacteria</taxon>
        <taxon>sulfur-oxidizing symbionts</taxon>
    </lineage>
</organism>
<evidence type="ECO:0000259" key="2">
    <source>
        <dbReference type="Pfam" id="PF12975"/>
    </source>
</evidence>
<feature type="transmembrane region" description="Helical" evidence="1">
    <location>
        <begin position="30"/>
        <end position="48"/>
    </location>
</feature>
<accession>A0A370DC89</accession>
<dbReference type="Pfam" id="PF12975">
    <property type="entry name" value="DUF3859"/>
    <property type="match status" value="1"/>
</dbReference>
<reference evidence="3 4" key="1">
    <citation type="journal article" date="2018" name="ISME J.">
        <title>Endosymbiont genomes yield clues of tubeworm success.</title>
        <authorList>
            <person name="Li Y."/>
            <person name="Liles M.R."/>
            <person name="Halanych K.M."/>
        </authorList>
    </citation>
    <scope>NUCLEOTIDE SEQUENCE [LARGE SCALE GENOMIC DNA]</scope>
    <source>
        <strain evidence="3">A1464</strain>
    </source>
</reference>
<gene>
    <name evidence="3" type="ORF">DIZ80_09535</name>
</gene>
<evidence type="ECO:0000256" key="1">
    <source>
        <dbReference type="SAM" id="Phobius"/>
    </source>
</evidence>
<dbReference type="InterPro" id="IPR024331">
    <property type="entry name" value="DUF3859"/>
</dbReference>
<name>A0A370DC89_9GAMM</name>
<dbReference type="Gene3D" id="2.60.40.2390">
    <property type="match status" value="1"/>
</dbReference>
<keyword evidence="1" id="KW-0472">Membrane</keyword>
<protein>
    <recommendedName>
        <fullName evidence="2">DUF3859 domain-containing protein</fullName>
    </recommendedName>
</protein>
<dbReference type="Proteomes" id="UP000254266">
    <property type="component" value="Unassembled WGS sequence"/>
</dbReference>
<dbReference type="AlphaFoldDB" id="A0A370DC89"/>
<keyword evidence="4" id="KW-1185">Reference proteome</keyword>
<keyword evidence="1" id="KW-0812">Transmembrane</keyword>
<comment type="caution">
    <text evidence="3">The sequence shown here is derived from an EMBL/GenBank/DDBJ whole genome shotgun (WGS) entry which is preliminary data.</text>
</comment>
<dbReference type="EMBL" id="QFXC01000011">
    <property type="protein sequence ID" value="RDH82518.1"/>
    <property type="molecule type" value="Genomic_DNA"/>
</dbReference>
<evidence type="ECO:0000313" key="3">
    <source>
        <dbReference type="EMBL" id="RDH82518.1"/>
    </source>
</evidence>
<proteinExistence type="predicted"/>
<sequence length="212" mass="24463">MFIDLLLLKIRWAGSYAHRILNHEEVMMKSLMPVTFIVVFTVLSVLLIRSGQVETAVIKPLEKINPSGRILQYGVYGLVRGGRIVDSKITTTGKAVSKPVIQQVEQTNYVPIRKDVYFAYQYRLSNLPINKSVIKLKRVLGHPEIMLPDGTKTTRSEYFIKGRVKRGEVFAFDGYAMNENYEMVEGDWVFQIWYEGKKMVEQKFTSYKVVNK</sequence>
<evidence type="ECO:0000313" key="4">
    <source>
        <dbReference type="Proteomes" id="UP000254266"/>
    </source>
</evidence>